<dbReference type="EnsemblMetazoa" id="Aqu2.1.06059_001">
    <property type="protein sequence ID" value="Aqu2.1.06059_001"/>
    <property type="gene ID" value="Aqu2.1.06059"/>
</dbReference>
<sequence length="46" mass="5203">MPHLSIYMHGRGWSCLHVCAAVLLLLQVFKSKCNCRKLVLSRLSSC</sequence>
<organism evidence="1">
    <name type="scientific">Amphimedon queenslandica</name>
    <name type="common">Sponge</name>
    <dbReference type="NCBI Taxonomy" id="400682"/>
    <lineage>
        <taxon>Eukaryota</taxon>
        <taxon>Metazoa</taxon>
        <taxon>Porifera</taxon>
        <taxon>Demospongiae</taxon>
        <taxon>Heteroscleromorpha</taxon>
        <taxon>Haplosclerida</taxon>
        <taxon>Niphatidae</taxon>
        <taxon>Amphimedon</taxon>
    </lineage>
</organism>
<accession>A0A1X7SV86</accession>
<proteinExistence type="predicted"/>
<evidence type="ECO:0000313" key="1">
    <source>
        <dbReference type="EnsemblMetazoa" id="Aqu2.1.06059_001"/>
    </source>
</evidence>
<protein>
    <submittedName>
        <fullName evidence="1">Uncharacterized protein</fullName>
    </submittedName>
</protein>
<name>A0A1X7SV86_AMPQE</name>
<dbReference type="InParanoid" id="A0A1X7SV86"/>
<dbReference type="AlphaFoldDB" id="A0A1X7SV86"/>
<reference evidence="1" key="1">
    <citation type="submission" date="2017-05" db="UniProtKB">
        <authorList>
            <consortium name="EnsemblMetazoa"/>
        </authorList>
    </citation>
    <scope>IDENTIFICATION</scope>
</reference>